<keyword evidence="2 4" id="KW-0479">Metal-binding</keyword>
<protein>
    <submittedName>
        <fullName evidence="7">C-type cytochrome</fullName>
    </submittedName>
</protein>
<dbReference type="Pfam" id="PF00034">
    <property type="entry name" value="Cytochrom_C"/>
    <property type="match status" value="1"/>
</dbReference>
<evidence type="ECO:0000256" key="5">
    <source>
        <dbReference type="SAM" id="SignalP"/>
    </source>
</evidence>
<dbReference type="PANTHER" id="PTHR35008:SF9">
    <property type="entry name" value="CYTOCHROME C DOMAIN-CONTAINING PROTEIN"/>
    <property type="match status" value="1"/>
</dbReference>
<dbReference type="GO" id="GO:0046872">
    <property type="term" value="F:metal ion binding"/>
    <property type="evidence" value="ECO:0007669"/>
    <property type="project" value="UniProtKB-KW"/>
</dbReference>
<dbReference type="RefSeq" id="WP_128385511.1">
    <property type="nucleotide sequence ID" value="NZ_CP035033.1"/>
</dbReference>
<reference evidence="7 8" key="1">
    <citation type="journal article" date="2018" name="Environ. Microbiol.">
        <title>Genomes of ubiquitous marine and hypersaline Hydrogenovibrio, Thiomicrorhabdus and Thiomicrospira spp. encode a diversity of mechanisms to sustain chemolithoautotrophy in heterogeneous environments.</title>
        <authorList>
            <person name="Scott K.M."/>
            <person name="Williams J."/>
            <person name="Porter C.M.B."/>
            <person name="Russel S."/>
            <person name="Harmer T.L."/>
            <person name="Paul J.H."/>
            <person name="Antonen K.M."/>
            <person name="Bridges M.K."/>
            <person name="Camper G.J."/>
            <person name="Campla C.K."/>
            <person name="Casella L.G."/>
            <person name="Chase E."/>
            <person name="Conrad J.W."/>
            <person name="Cruz M.C."/>
            <person name="Dunlap D.S."/>
            <person name="Duran L."/>
            <person name="Fahsbender E.M."/>
            <person name="Goldsmith D.B."/>
            <person name="Keeley R.F."/>
            <person name="Kondoff M.R."/>
            <person name="Kussy B.I."/>
            <person name="Lane M.K."/>
            <person name="Lawler S."/>
            <person name="Leigh B.A."/>
            <person name="Lewis C."/>
            <person name="Lostal L.M."/>
            <person name="Marking D."/>
            <person name="Mancera P.A."/>
            <person name="McClenthan E.C."/>
            <person name="McIntyre E.A."/>
            <person name="Mine J.A."/>
            <person name="Modi S."/>
            <person name="Moore B.D."/>
            <person name="Morgan W.A."/>
            <person name="Nelson K.M."/>
            <person name="Nguyen K.N."/>
            <person name="Ogburn N."/>
            <person name="Parrino D.G."/>
            <person name="Pedapudi A.D."/>
            <person name="Pelham R.P."/>
            <person name="Preece A.M."/>
            <person name="Rampersad E.A."/>
            <person name="Richardson J.C."/>
            <person name="Rodgers C.M."/>
            <person name="Schaffer B.L."/>
            <person name="Sheridan N.E."/>
            <person name="Solone M.R."/>
            <person name="Staley Z.R."/>
            <person name="Tabuchi M."/>
            <person name="Waide R.J."/>
            <person name="Wanjugi P.W."/>
            <person name="Young S."/>
            <person name="Clum A."/>
            <person name="Daum C."/>
            <person name="Huntemann M."/>
            <person name="Ivanova N."/>
            <person name="Kyrpides N."/>
            <person name="Mikhailova N."/>
            <person name="Palaniappan K."/>
            <person name="Pillay M."/>
            <person name="Reddy T.B.K."/>
            <person name="Shapiro N."/>
            <person name="Stamatis D."/>
            <person name="Varghese N."/>
            <person name="Woyke T."/>
            <person name="Boden R."/>
            <person name="Freyermuth S.K."/>
            <person name="Kerfeld C.A."/>
        </authorList>
    </citation>
    <scope>NUCLEOTIDE SEQUENCE [LARGE SCALE GENOMIC DNA]</scope>
    <source>
        <strain evidence="7 8">JR-2</strain>
    </source>
</reference>
<dbReference type="GO" id="GO:0009055">
    <property type="term" value="F:electron transfer activity"/>
    <property type="evidence" value="ECO:0007669"/>
    <property type="project" value="InterPro"/>
</dbReference>
<dbReference type="AlphaFoldDB" id="A0A410H5S1"/>
<keyword evidence="5" id="KW-0732">Signal</keyword>
<evidence type="ECO:0000313" key="8">
    <source>
        <dbReference type="Proteomes" id="UP000285478"/>
    </source>
</evidence>
<accession>A0A410H5S1</accession>
<dbReference type="EMBL" id="CP035033">
    <property type="protein sequence ID" value="QAB16273.1"/>
    <property type="molecule type" value="Genomic_DNA"/>
</dbReference>
<dbReference type="GO" id="GO:0020037">
    <property type="term" value="F:heme binding"/>
    <property type="evidence" value="ECO:0007669"/>
    <property type="project" value="InterPro"/>
</dbReference>
<dbReference type="InterPro" id="IPR036909">
    <property type="entry name" value="Cyt_c-like_dom_sf"/>
</dbReference>
<organism evidence="7 8">
    <name type="scientific">Hydrogenovibrio thermophilus</name>
    <dbReference type="NCBI Taxonomy" id="265883"/>
    <lineage>
        <taxon>Bacteria</taxon>
        <taxon>Pseudomonadati</taxon>
        <taxon>Pseudomonadota</taxon>
        <taxon>Gammaproteobacteria</taxon>
        <taxon>Thiotrichales</taxon>
        <taxon>Piscirickettsiaceae</taxon>
        <taxon>Hydrogenovibrio</taxon>
    </lineage>
</organism>
<evidence type="ECO:0000313" key="7">
    <source>
        <dbReference type="EMBL" id="QAB16273.1"/>
    </source>
</evidence>
<dbReference type="SUPFAM" id="SSF46626">
    <property type="entry name" value="Cytochrome c"/>
    <property type="match status" value="2"/>
</dbReference>
<dbReference type="InterPro" id="IPR009056">
    <property type="entry name" value="Cyt_c-like_dom"/>
</dbReference>
<evidence type="ECO:0000256" key="3">
    <source>
        <dbReference type="ARBA" id="ARBA00023004"/>
    </source>
</evidence>
<dbReference type="PANTHER" id="PTHR35008">
    <property type="entry name" value="BLL4482 PROTEIN-RELATED"/>
    <property type="match status" value="1"/>
</dbReference>
<dbReference type="InterPro" id="IPR051459">
    <property type="entry name" value="Cytochrome_c-type_DH"/>
</dbReference>
<sequence>MKTALTLIAAVGFSGSLFAMDISPYKVGEKLNAEQAKEMEKRFKERQVQDWQVPKAADIDKEPNAKEIRYGIQLLDKTVETVGPKVANPNLRYSGNSLNCTSCHIKGSDGLPGTMPFGIPFVNVMNDYPNFRKRSMTIGSPEDRVNGCMTRSQGGGKAMPNDSTEMKAIIAYFTWLSKGTNPHDAMQYTGLPNVDLPNRAADPKAGKSLYTEHCVACHQANGQGLKTATYGKDGSYTFPPLAGNDSFNNGAGMSRIITATKFIHANMPLGATYKSPVLSVGQAYDIAAYVESLPRATHPDRAKDFPNPNFRPADYPVPAYFNGDKAALEKAKYGPFDSKK</sequence>
<evidence type="ECO:0000256" key="1">
    <source>
        <dbReference type="ARBA" id="ARBA00022617"/>
    </source>
</evidence>
<dbReference type="KEGG" id="htr:EPV75_11695"/>
<dbReference type="Proteomes" id="UP000285478">
    <property type="component" value="Chromosome"/>
</dbReference>
<dbReference type="PROSITE" id="PS51007">
    <property type="entry name" value="CYTC"/>
    <property type="match status" value="1"/>
</dbReference>
<keyword evidence="3 4" id="KW-0408">Iron</keyword>
<name>A0A410H5S1_9GAMM</name>
<evidence type="ECO:0000256" key="4">
    <source>
        <dbReference type="PROSITE-ProRule" id="PRU00433"/>
    </source>
</evidence>
<feature type="domain" description="Cytochrome c" evidence="6">
    <location>
        <begin position="201"/>
        <end position="294"/>
    </location>
</feature>
<evidence type="ECO:0000259" key="6">
    <source>
        <dbReference type="PROSITE" id="PS51007"/>
    </source>
</evidence>
<feature type="chain" id="PRO_5019044495" evidence="5">
    <location>
        <begin position="20"/>
        <end position="340"/>
    </location>
</feature>
<keyword evidence="8" id="KW-1185">Reference proteome</keyword>
<proteinExistence type="predicted"/>
<evidence type="ECO:0000256" key="2">
    <source>
        <dbReference type="ARBA" id="ARBA00022723"/>
    </source>
</evidence>
<feature type="signal peptide" evidence="5">
    <location>
        <begin position="1"/>
        <end position="19"/>
    </location>
</feature>
<gene>
    <name evidence="7" type="ORF">EPV75_11695</name>
</gene>
<keyword evidence="1 4" id="KW-0349">Heme</keyword>
<dbReference type="Gene3D" id="1.10.760.10">
    <property type="entry name" value="Cytochrome c-like domain"/>
    <property type="match status" value="2"/>
</dbReference>